<evidence type="ECO:0000313" key="3">
    <source>
        <dbReference type="Proteomes" id="UP000257039"/>
    </source>
</evidence>
<gene>
    <name evidence="2" type="ORF">B9G39_16060</name>
</gene>
<accession>A0A4P9VN62</accession>
<name>A0A4P9VN62_9GAMM</name>
<dbReference type="RefSeq" id="WP_094787893.1">
    <property type="nucleotide sequence ID" value="NZ_NDXW01000001.1"/>
</dbReference>
<dbReference type="NCBIfam" id="TIGR02595">
    <property type="entry name" value="PEP_CTERM"/>
    <property type="match status" value="1"/>
</dbReference>
<protein>
    <submittedName>
        <fullName evidence="2">PEP-CTERM sorting domain-containing protein</fullName>
    </submittedName>
</protein>
<evidence type="ECO:0000313" key="2">
    <source>
        <dbReference type="EMBL" id="RDH44823.1"/>
    </source>
</evidence>
<keyword evidence="1" id="KW-0732">Signal</keyword>
<sequence>MKSVYKKIAGLTFALCATSAHAGLLSFEDINPGSNLDVINNYGGFSFGGDGPSLVFDASQQANGLKNAAIDGVNAVLNFSGHDIIMRWLGNSLINFDGGYWVSDSNDSLISFEGWRDGQQIFNSGMFTLNDTQATHIQLGWSQIDQIVIKTHSPTVWGMDALSFTQVPTPTTPALLMLGGLGLLLNRKRSTR</sequence>
<comment type="caution">
    <text evidence="2">The sequence shown here is derived from an EMBL/GenBank/DDBJ whole genome shotgun (WGS) entry which is preliminary data.</text>
</comment>
<feature type="signal peptide" evidence="1">
    <location>
        <begin position="1"/>
        <end position="22"/>
    </location>
</feature>
<feature type="chain" id="PRO_5020509422" evidence="1">
    <location>
        <begin position="23"/>
        <end position="192"/>
    </location>
</feature>
<organism evidence="2 3">
    <name type="scientific">Zooshikella ganghwensis</name>
    <dbReference type="NCBI Taxonomy" id="202772"/>
    <lineage>
        <taxon>Bacteria</taxon>
        <taxon>Pseudomonadati</taxon>
        <taxon>Pseudomonadota</taxon>
        <taxon>Gammaproteobacteria</taxon>
        <taxon>Oceanospirillales</taxon>
        <taxon>Zooshikellaceae</taxon>
        <taxon>Zooshikella</taxon>
    </lineage>
</organism>
<reference evidence="2 3" key="1">
    <citation type="submission" date="2017-04" db="EMBL/GenBank/DDBJ databases">
        <title>Draft genome sequence of Zooshikella ganghwensis VG4 isolated from Red Sea sediments.</title>
        <authorList>
            <person name="Rehman Z."/>
            <person name="Alam I."/>
            <person name="Kamau A."/>
            <person name="Bajic V."/>
            <person name="Leiknes T."/>
        </authorList>
    </citation>
    <scope>NUCLEOTIDE SEQUENCE [LARGE SCALE GENOMIC DNA]</scope>
    <source>
        <strain evidence="2 3">VG4</strain>
    </source>
</reference>
<keyword evidence="3" id="KW-1185">Reference proteome</keyword>
<dbReference type="InterPro" id="IPR013424">
    <property type="entry name" value="Ice-binding_C"/>
</dbReference>
<dbReference type="Proteomes" id="UP000257039">
    <property type="component" value="Unassembled WGS sequence"/>
</dbReference>
<proteinExistence type="predicted"/>
<dbReference type="AlphaFoldDB" id="A0A4P9VN62"/>
<evidence type="ECO:0000256" key="1">
    <source>
        <dbReference type="SAM" id="SignalP"/>
    </source>
</evidence>
<dbReference type="EMBL" id="NDXW01000001">
    <property type="protein sequence ID" value="RDH44823.1"/>
    <property type="molecule type" value="Genomic_DNA"/>
</dbReference>